<name>A0ABT2H9S0_9MICO</name>
<sequence>MPYKDKEQEKARYLRNKNDKEWVRSRKNQQLKTLYGITIDEYEEMSERQNHVCAICKCSETAITRWGTPRSLAVDHCHQSGKVRGLLCHNCNIVIGQSKDNIETLKNAITYLQEAVDVLQ</sequence>
<dbReference type="GO" id="GO:0004519">
    <property type="term" value="F:endonuclease activity"/>
    <property type="evidence" value="ECO:0007669"/>
    <property type="project" value="UniProtKB-KW"/>
</dbReference>
<dbReference type="InterPro" id="IPR004211">
    <property type="entry name" value="Endonuclease_7"/>
</dbReference>
<dbReference type="Proteomes" id="UP001165586">
    <property type="component" value="Unassembled WGS sequence"/>
</dbReference>
<keyword evidence="1" id="KW-0378">Hydrolase</keyword>
<organism evidence="1 2">
    <name type="scientific">Herbiconiux daphne</name>
    <dbReference type="NCBI Taxonomy" id="2970914"/>
    <lineage>
        <taxon>Bacteria</taxon>
        <taxon>Bacillati</taxon>
        <taxon>Actinomycetota</taxon>
        <taxon>Actinomycetes</taxon>
        <taxon>Micrococcales</taxon>
        <taxon>Microbacteriaceae</taxon>
        <taxon>Herbiconiux</taxon>
    </lineage>
</organism>
<protein>
    <submittedName>
        <fullName evidence="1">Endonuclease VII domain-containing protein</fullName>
    </submittedName>
</protein>
<dbReference type="EMBL" id="JANLCJ010000131">
    <property type="protein sequence ID" value="MCS5736715.1"/>
    <property type="molecule type" value="Genomic_DNA"/>
</dbReference>
<dbReference type="InterPro" id="IPR044925">
    <property type="entry name" value="His-Me_finger_sf"/>
</dbReference>
<keyword evidence="2" id="KW-1185">Reference proteome</keyword>
<accession>A0ABT2H9S0</accession>
<evidence type="ECO:0000313" key="1">
    <source>
        <dbReference type="EMBL" id="MCS5736715.1"/>
    </source>
</evidence>
<dbReference type="Pfam" id="PF02945">
    <property type="entry name" value="Endonuclease_7"/>
    <property type="match status" value="1"/>
</dbReference>
<evidence type="ECO:0000313" key="2">
    <source>
        <dbReference type="Proteomes" id="UP001165586"/>
    </source>
</evidence>
<keyword evidence="1" id="KW-0255">Endonuclease</keyword>
<dbReference type="RefSeq" id="WP_259542802.1">
    <property type="nucleotide sequence ID" value="NZ_JANLCJ010000131.1"/>
</dbReference>
<dbReference type="Gene3D" id="3.40.1800.10">
    <property type="entry name" value="His-Me finger endonucleases"/>
    <property type="match status" value="1"/>
</dbReference>
<dbReference type="InterPro" id="IPR038563">
    <property type="entry name" value="Endonuclease_7_sf"/>
</dbReference>
<comment type="caution">
    <text evidence="1">The sequence shown here is derived from an EMBL/GenBank/DDBJ whole genome shotgun (WGS) entry which is preliminary data.</text>
</comment>
<proteinExistence type="predicted"/>
<reference evidence="1" key="1">
    <citation type="submission" date="2022-08" db="EMBL/GenBank/DDBJ databases">
        <authorList>
            <person name="Deng Y."/>
            <person name="Han X.-F."/>
            <person name="Zhang Y.-Q."/>
        </authorList>
    </citation>
    <scope>NUCLEOTIDE SEQUENCE</scope>
    <source>
        <strain evidence="1">CPCC 203386</strain>
    </source>
</reference>
<dbReference type="SUPFAM" id="SSF54060">
    <property type="entry name" value="His-Me finger endonucleases"/>
    <property type="match status" value="1"/>
</dbReference>
<keyword evidence="1" id="KW-0540">Nuclease</keyword>
<gene>
    <name evidence="1" type="ORF">N1032_23575</name>
</gene>